<dbReference type="AlphaFoldDB" id="A0A2L1UUF3"/>
<keyword evidence="2" id="KW-1185">Reference proteome</keyword>
<dbReference type="EMBL" id="CP019062">
    <property type="protein sequence ID" value="AVF36551.1"/>
    <property type="molecule type" value="Genomic_DNA"/>
</dbReference>
<name>A0A2L1UUF3_9GAMM</name>
<evidence type="ECO:0000313" key="2">
    <source>
        <dbReference type="Proteomes" id="UP000239197"/>
    </source>
</evidence>
<proteinExistence type="predicted"/>
<dbReference type="OrthoDB" id="10006287at2"/>
<protein>
    <submittedName>
        <fullName evidence="1">Uncharacterized protein</fullName>
    </submittedName>
</protein>
<dbReference type="RefSeq" id="WP_104923951.1">
    <property type="nucleotide sequence ID" value="NZ_CP019062.1"/>
</dbReference>
<dbReference type="Proteomes" id="UP000239197">
    <property type="component" value="Chromosome"/>
</dbReference>
<reference evidence="2" key="1">
    <citation type="submission" date="2017-01" db="EMBL/GenBank/DDBJ databases">
        <title>Genome sequence of Rouxiella sp. ERMR1:05.</title>
        <authorList>
            <person name="Kumar R."/>
            <person name="Singh D."/>
            <person name="Kumar S."/>
        </authorList>
    </citation>
    <scope>NUCLEOTIDE SEQUENCE [LARGE SCALE GENOMIC DNA]</scope>
    <source>
        <strain evidence="2">ERMR1:05</strain>
    </source>
</reference>
<accession>A0A2L1UUF3</accession>
<gene>
    <name evidence="1" type="ORF">BV494_17160</name>
</gene>
<dbReference type="KEGG" id="rox:BV494_17160"/>
<sequence length="209" mass="24193">MSSNRFYILMVCVPTYLLPFLPPIRKQLILESQCGNDYISIYMIVDKFKVEKPVLFYGIYAATLRCNVLNDEELNKQNRELIKNKTPETAKIAIELVDSAELLNRINLKKALFNAEKNPDIVITPEDVLINEVKAYEDISIGDLKVTILNDSKHNLIPTENEEQTELFNKFIKCFFEHRISLISSMKVFVIKIAPTLDKENKSIFKFNK</sequence>
<organism evidence="1 2">
    <name type="scientific">Rahnella sikkimica</name>
    <dbReference type="NCBI Taxonomy" id="1805933"/>
    <lineage>
        <taxon>Bacteria</taxon>
        <taxon>Pseudomonadati</taxon>
        <taxon>Pseudomonadota</taxon>
        <taxon>Gammaproteobacteria</taxon>
        <taxon>Enterobacterales</taxon>
        <taxon>Yersiniaceae</taxon>
        <taxon>Rahnella</taxon>
    </lineage>
</organism>
<evidence type="ECO:0000313" key="1">
    <source>
        <dbReference type="EMBL" id="AVF36551.1"/>
    </source>
</evidence>